<keyword evidence="7" id="KW-0677">Repeat</keyword>
<dbReference type="CDD" id="cd23509">
    <property type="entry name" value="Gnk2-like"/>
    <property type="match status" value="2"/>
</dbReference>
<dbReference type="InterPro" id="IPR001245">
    <property type="entry name" value="Ser-Thr/Tyr_kinase_cat_dom"/>
</dbReference>
<dbReference type="SMART" id="SM00220">
    <property type="entry name" value="S_TKc"/>
    <property type="match status" value="1"/>
</dbReference>
<dbReference type="FunFam" id="3.30.430.20:FF:000007">
    <property type="entry name" value="Cysteine-rich receptor-like protein kinase 11"/>
    <property type="match status" value="1"/>
</dbReference>
<dbReference type="PROSITE" id="PS50011">
    <property type="entry name" value="PROTEIN_KINASE_DOM"/>
    <property type="match status" value="1"/>
</dbReference>
<evidence type="ECO:0000256" key="9">
    <source>
        <dbReference type="ARBA" id="ARBA00022777"/>
    </source>
</evidence>
<evidence type="ECO:0000259" key="20">
    <source>
        <dbReference type="PROSITE" id="PS50011"/>
    </source>
</evidence>
<evidence type="ECO:0000256" key="14">
    <source>
        <dbReference type="ARBA" id="ARBA00023170"/>
    </source>
</evidence>
<feature type="binding site" evidence="18">
    <location>
        <position position="395"/>
    </location>
    <ligand>
        <name>ATP</name>
        <dbReference type="ChEBI" id="CHEBI:30616"/>
    </ligand>
</feature>
<comment type="caution">
    <text evidence="22">The sequence shown here is derived from an EMBL/GenBank/DDBJ whole genome shotgun (WGS) entry which is preliminary data.</text>
</comment>
<evidence type="ECO:0000256" key="5">
    <source>
        <dbReference type="ARBA" id="ARBA00022692"/>
    </source>
</evidence>
<dbReference type="PROSITE" id="PS51473">
    <property type="entry name" value="GNK2"/>
    <property type="match status" value="2"/>
</dbReference>
<evidence type="ECO:0000259" key="21">
    <source>
        <dbReference type="PROSITE" id="PS51473"/>
    </source>
</evidence>
<comment type="subcellular location">
    <subcellularLocation>
        <location evidence="1">Membrane</location>
        <topology evidence="1">Single-pass membrane protein</topology>
    </subcellularLocation>
</comment>
<evidence type="ECO:0000256" key="18">
    <source>
        <dbReference type="PROSITE-ProRule" id="PRU10141"/>
    </source>
</evidence>
<dbReference type="OrthoDB" id="4062651at2759"/>
<dbReference type="EC" id="2.7.11.1" evidence="2"/>
<dbReference type="InterPro" id="IPR017441">
    <property type="entry name" value="Protein_kinase_ATP_BS"/>
</dbReference>
<keyword evidence="12" id="KW-0472">Membrane</keyword>
<evidence type="ECO:0000256" key="7">
    <source>
        <dbReference type="ARBA" id="ARBA00022737"/>
    </source>
</evidence>
<protein>
    <recommendedName>
        <fullName evidence="2">non-specific serine/threonine protein kinase</fullName>
        <ecNumber evidence="2">2.7.11.1</ecNumber>
    </recommendedName>
</protein>
<dbReference type="PANTHER" id="PTHR27002:SF814">
    <property type="entry name" value="CYSTEINE-RICH RECEPTOR-LIKE PROTEIN KINASE 10"/>
    <property type="match status" value="1"/>
</dbReference>
<evidence type="ECO:0000256" key="1">
    <source>
        <dbReference type="ARBA" id="ARBA00004167"/>
    </source>
</evidence>
<evidence type="ECO:0000256" key="10">
    <source>
        <dbReference type="ARBA" id="ARBA00022840"/>
    </source>
</evidence>
<keyword evidence="10 18" id="KW-0067">ATP-binding</keyword>
<keyword evidence="4" id="KW-0808">Transferase</keyword>
<keyword evidence="5" id="KW-0812">Transmembrane</keyword>
<comment type="catalytic activity">
    <reaction evidence="16">
        <text>L-threonyl-[protein] + ATP = O-phospho-L-threonyl-[protein] + ADP + H(+)</text>
        <dbReference type="Rhea" id="RHEA:46608"/>
        <dbReference type="Rhea" id="RHEA-COMP:11060"/>
        <dbReference type="Rhea" id="RHEA-COMP:11605"/>
        <dbReference type="ChEBI" id="CHEBI:15378"/>
        <dbReference type="ChEBI" id="CHEBI:30013"/>
        <dbReference type="ChEBI" id="CHEBI:30616"/>
        <dbReference type="ChEBI" id="CHEBI:61977"/>
        <dbReference type="ChEBI" id="CHEBI:456216"/>
        <dbReference type="EC" id="2.7.11.1"/>
    </reaction>
</comment>
<feature type="domain" description="Protein kinase" evidence="20">
    <location>
        <begin position="367"/>
        <end position="653"/>
    </location>
</feature>
<evidence type="ECO:0000256" key="8">
    <source>
        <dbReference type="ARBA" id="ARBA00022741"/>
    </source>
</evidence>
<evidence type="ECO:0000256" key="4">
    <source>
        <dbReference type="ARBA" id="ARBA00022679"/>
    </source>
</evidence>
<dbReference type="InterPro" id="IPR002902">
    <property type="entry name" value="GNK2"/>
</dbReference>
<dbReference type="CDD" id="cd14066">
    <property type="entry name" value="STKc_IRAK"/>
    <property type="match status" value="1"/>
</dbReference>
<dbReference type="PROSITE" id="PS00108">
    <property type="entry name" value="PROTEIN_KINASE_ST"/>
    <property type="match status" value="1"/>
</dbReference>
<dbReference type="GO" id="GO:0005524">
    <property type="term" value="F:ATP binding"/>
    <property type="evidence" value="ECO:0007669"/>
    <property type="project" value="UniProtKB-UniRule"/>
</dbReference>
<dbReference type="Proteomes" id="UP000593576">
    <property type="component" value="Unassembled WGS sequence"/>
</dbReference>
<keyword evidence="13" id="KW-1015">Disulfide bond</keyword>
<evidence type="ECO:0000256" key="15">
    <source>
        <dbReference type="ARBA" id="ARBA00023180"/>
    </source>
</evidence>
<dbReference type="EMBL" id="JABFAF010000010">
    <property type="protein sequence ID" value="MBA0868081.1"/>
    <property type="molecule type" value="Genomic_DNA"/>
</dbReference>
<evidence type="ECO:0000256" key="2">
    <source>
        <dbReference type="ARBA" id="ARBA00012513"/>
    </source>
</evidence>
<organism evidence="22 23">
    <name type="scientific">Gossypium schwendimanii</name>
    <name type="common">Cotton</name>
    <dbReference type="NCBI Taxonomy" id="34291"/>
    <lineage>
        <taxon>Eukaryota</taxon>
        <taxon>Viridiplantae</taxon>
        <taxon>Streptophyta</taxon>
        <taxon>Embryophyta</taxon>
        <taxon>Tracheophyta</taxon>
        <taxon>Spermatophyta</taxon>
        <taxon>Magnoliopsida</taxon>
        <taxon>eudicotyledons</taxon>
        <taxon>Gunneridae</taxon>
        <taxon>Pentapetalae</taxon>
        <taxon>rosids</taxon>
        <taxon>malvids</taxon>
        <taxon>Malvales</taxon>
        <taxon>Malvaceae</taxon>
        <taxon>Malvoideae</taxon>
        <taxon>Gossypium</taxon>
    </lineage>
</organism>
<dbReference type="FunFam" id="3.30.200.20:FF:000195">
    <property type="entry name" value="G-type lectin S-receptor-like serine/threonine-protein kinase"/>
    <property type="match status" value="1"/>
</dbReference>
<dbReference type="Gene3D" id="3.30.200.20">
    <property type="entry name" value="Phosphorylase Kinase, domain 1"/>
    <property type="match status" value="1"/>
</dbReference>
<dbReference type="Gene3D" id="1.10.510.10">
    <property type="entry name" value="Transferase(Phosphotransferase) domain 1"/>
    <property type="match status" value="1"/>
</dbReference>
<keyword evidence="3" id="KW-0723">Serine/threonine-protein kinase</keyword>
<dbReference type="GO" id="GO:0005886">
    <property type="term" value="C:plasma membrane"/>
    <property type="evidence" value="ECO:0007669"/>
    <property type="project" value="TreeGrafter"/>
</dbReference>
<dbReference type="SUPFAM" id="SSF56112">
    <property type="entry name" value="Protein kinase-like (PK-like)"/>
    <property type="match status" value="1"/>
</dbReference>
<keyword evidence="11" id="KW-1133">Transmembrane helix</keyword>
<keyword evidence="9" id="KW-0418">Kinase</keyword>
<feature type="domain" description="Gnk2-homologous" evidence="21">
    <location>
        <begin position="22"/>
        <end position="127"/>
    </location>
</feature>
<evidence type="ECO:0000256" key="17">
    <source>
        <dbReference type="ARBA" id="ARBA00048679"/>
    </source>
</evidence>
<accession>A0A7J9MAR0</accession>
<dbReference type="InterPro" id="IPR011009">
    <property type="entry name" value="Kinase-like_dom_sf"/>
</dbReference>
<dbReference type="InterPro" id="IPR038408">
    <property type="entry name" value="GNK2_sf"/>
</dbReference>
<feature type="chain" id="PRO_5029475213" description="non-specific serine/threonine protein kinase" evidence="19">
    <location>
        <begin position="17"/>
        <end position="672"/>
    </location>
</feature>
<feature type="domain" description="Gnk2-homologous" evidence="21">
    <location>
        <begin position="133"/>
        <end position="241"/>
    </location>
</feature>
<sequence>MWVNILVCLLTHLIAGMSVSFDQSFSCYADSGNFTTNTTYAKNLDFILHSLPNNVSEHGGFFTVTVGQGSNKAYALGLCRGDLTSYVCHSCVKFAADDLRARCPNQKEAVSWSSDPPCILHYANRHFFKMLELYPTTFVHNNRDITSNLPQFDTVWESLMDSVVTKASNGSSTLKYATGKANFTASKTIYALTQCNPKLAHNDCDSCLMELVSFYKVCCHQKQGARIQNPNCWLGWDLHGFYVPNPATTAPSLSPPLAPVSKILIRSLLSWINEKSDEKKLHKSIWVPSLSAALGLALFSACCFFLWKRINIQEDKEDTQEVQLLDLVLGSVPHENSSGDFNLENVGRSLDFPSIQLDILQAATNNFCDENKLGQGGFGLVYKGTLPNGKEIAVKRLSITSDQGLLEFKNEVILIAKLQHRNLVRLLGCCLEKNEMLLVYEFMPNRSLDVLLFDSSLAMQLTWQKRFSIIKGIARGIMYLHEDSRLRIIHRDLKASNILLDHDMNPKISDFGMAKIFGRDQNQANTNRIVGTYGYMAPEYAMEGLFSIKSDVFSFGVILLEIINGKRNNGFQLLEHGESLLTFAWKLWSKGEGMELIDEHLVESSVPAEVLKCIQIGLLCVQVDPANRPTMTTVVSMLGSDSITLPTPAEPTFYGGHFVAKPIQPNSSDKIH</sequence>
<dbReference type="InterPro" id="IPR000719">
    <property type="entry name" value="Prot_kinase_dom"/>
</dbReference>
<name>A0A7J9MAR0_GOSSC</name>
<feature type="signal peptide" evidence="19">
    <location>
        <begin position="1"/>
        <end position="16"/>
    </location>
</feature>
<dbReference type="FunFam" id="1.10.510.10:FF:000060">
    <property type="entry name" value="G-type lectin S-receptor-like serine/threonine-protein kinase"/>
    <property type="match status" value="1"/>
</dbReference>
<dbReference type="Pfam" id="PF01657">
    <property type="entry name" value="Stress-antifung"/>
    <property type="match status" value="2"/>
</dbReference>
<evidence type="ECO:0000313" key="23">
    <source>
        <dbReference type="Proteomes" id="UP000593576"/>
    </source>
</evidence>
<evidence type="ECO:0000256" key="11">
    <source>
        <dbReference type="ARBA" id="ARBA00022989"/>
    </source>
</evidence>
<keyword evidence="8 18" id="KW-0547">Nucleotide-binding</keyword>
<keyword evidence="14" id="KW-0675">Receptor</keyword>
<keyword evidence="23" id="KW-1185">Reference proteome</keyword>
<evidence type="ECO:0000256" key="13">
    <source>
        <dbReference type="ARBA" id="ARBA00023157"/>
    </source>
</evidence>
<dbReference type="AlphaFoldDB" id="A0A7J9MAR0"/>
<dbReference type="FunFam" id="3.30.430.20:FF:000003">
    <property type="entry name" value="Cysteine-rich RLK (RECEPTOR-like protein kinase) 10"/>
    <property type="match status" value="1"/>
</dbReference>
<comment type="catalytic activity">
    <reaction evidence="17">
        <text>L-seryl-[protein] + ATP = O-phospho-L-seryl-[protein] + ADP + H(+)</text>
        <dbReference type="Rhea" id="RHEA:17989"/>
        <dbReference type="Rhea" id="RHEA-COMP:9863"/>
        <dbReference type="Rhea" id="RHEA-COMP:11604"/>
        <dbReference type="ChEBI" id="CHEBI:15378"/>
        <dbReference type="ChEBI" id="CHEBI:29999"/>
        <dbReference type="ChEBI" id="CHEBI:30616"/>
        <dbReference type="ChEBI" id="CHEBI:83421"/>
        <dbReference type="ChEBI" id="CHEBI:456216"/>
        <dbReference type="EC" id="2.7.11.1"/>
    </reaction>
</comment>
<keyword evidence="15" id="KW-0325">Glycoprotein</keyword>
<dbReference type="Gene3D" id="3.30.430.20">
    <property type="entry name" value="Gnk2 domain, C-X8-C-X2-C motif"/>
    <property type="match status" value="2"/>
</dbReference>
<dbReference type="PANTHER" id="PTHR27002">
    <property type="entry name" value="RECEPTOR-LIKE SERINE/THREONINE-PROTEIN KINASE SD1-8"/>
    <property type="match status" value="1"/>
</dbReference>
<evidence type="ECO:0000313" key="22">
    <source>
        <dbReference type="EMBL" id="MBA0868081.1"/>
    </source>
</evidence>
<proteinExistence type="predicted"/>
<keyword evidence="6 19" id="KW-0732">Signal</keyword>
<reference evidence="22 23" key="1">
    <citation type="journal article" date="2019" name="Genome Biol. Evol.">
        <title>Insights into the evolution of the New World diploid cottons (Gossypium, subgenus Houzingenia) based on genome sequencing.</title>
        <authorList>
            <person name="Grover C.E."/>
            <person name="Arick M.A. 2nd"/>
            <person name="Thrash A."/>
            <person name="Conover J.L."/>
            <person name="Sanders W.S."/>
            <person name="Peterson D.G."/>
            <person name="Frelichowski J.E."/>
            <person name="Scheffler J.A."/>
            <person name="Scheffler B.E."/>
            <person name="Wendel J.F."/>
        </authorList>
    </citation>
    <scope>NUCLEOTIDE SEQUENCE [LARGE SCALE GENOMIC DNA]</scope>
    <source>
        <strain evidence="22">1</strain>
        <tissue evidence="22">Leaf</tissue>
    </source>
</reference>
<evidence type="ECO:0000256" key="16">
    <source>
        <dbReference type="ARBA" id="ARBA00047899"/>
    </source>
</evidence>
<evidence type="ECO:0000256" key="19">
    <source>
        <dbReference type="SAM" id="SignalP"/>
    </source>
</evidence>
<dbReference type="PROSITE" id="PS00107">
    <property type="entry name" value="PROTEIN_KINASE_ATP"/>
    <property type="match status" value="1"/>
</dbReference>
<dbReference type="Pfam" id="PF07714">
    <property type="entry name" value="PK_Tyr_Ser-Thr"/>
    <property type="match status" value="1"/>
</dbReference>
<gene>
    <name evidence="22" type="ORF">Goshw_008541</name>
</gene>
<dbReference type="GO" id="GO:0004674">
    <property type="term" value="F:protein serine/threonine kinase activity"/>
    <property type="evidence" value="ECO:0007669"/>
    <property type="project" value="UniProtKB-KW"/>
</dbReference>
<evidence type="ECO:0000256" key="6">
    <source>
        <dbReference type="ARBA" id="ARBA00022729"/>
    </source>
</evidence>
<dbReference type="InterPro" id="IPR008271">
    <property type="entry name" value="Ser/Thr_kinase_AS"/>
</dbReference>
<evidence type="ECO:0000256" key="12">
    <source>
        <dbReference type="ARBA" id="ARBA00023136"/>
    </source>
</evidence>
<evidence type="ECO:0000256" key="3">
    <source>
        <dbReference type="ARBA" id="ARBA00022527"/>
    </source>
</evidence>